<sequence length="76" mass="8523">MKYAMNTDFKVIRQRLNKLEKKLKVPTNGTGLLYINHDSGKWCLAGTNKSFITSSAAINHFSKSHDEAAVLIIDDI</sequence>
<reference evidence="2" key="2">
    <citation type="submission" date="2018-01" db="EMBL/GenBank/DDBJ databases">
        <authorList>
            <person name="Gaut B.S."/>
            <person name="Morton B.R."/>
            <person name="Clegg M.T."/>
            <person name="Duvall M.R."/>
        </authorList>
    </citation>
    <scope>NUCLEOTIDE SEQUENCE</scope>
    <source>
        <strain evidence="2">Lactobacillus helveticus</strain>
    </source>
</reference>
<protein>
    <submittedName>
        <fullName evidence="2">Uncharacterized protein</fullName>
    </submittedName>
</protein>
<organism evidence="2">
    <name type="scientific">Lactobacillus helveticus</name>
    <name type="common">Lactobacillus suntoryeus</name>
    <dbReference type="NCBI Taxonomy" id="1587"/>
    <lineage>
        <taxon>Bacteria</taxon>
        <taxon>Bacillati</taxon>
        <taxon>Bacillota</taxon>
        <taxon>Bacilli</taxon>
        <taxon>Lactobacillales</taxon>
        <taxon>Lactobacillaceae</taxon>
        <taxon>Lactobacillus</taxon>
    </lineage>
</organism>
<dbReference type="EMBL" id="CP017982">
    <property type="protein sequence ID" value="AYE61046.1"/>
    <property type="molecule type" value="Genomic_DNA"/>
</dbReference>
<evidence type="ECO:0000313" key="2">
    <source>
        <dbReference type="EMBL" id="SPB27152.1"/>
    </source>
</evidence>
<reference evidence="1 3" key="1">
    <citation type="submission" date="2016-10" db="EMBL/GenBank/DDBJ databases">
        <title>Complete genomic sequencing of Lactobacillus helveticus LH99 and comparative genome analysis.</title>
        <authorList>
            <person name="Li N."/>
            <person name="You C."/>
            <person name="Liu Z."/>
        </authorList>
    </citation>
    <scope>NUCLEOTIDE SEQUENCE [LARGE SCALE GENOMIC DNA]</scope>
    <source>
        <strain evidence="1 3">LH99</strain>
    </source>
</reference>
<dbReference type="RefSeq" id="WP_120357205.1">
    <property type="nucleotide sequence ID" value="NZ_CP017982.1"/>
</dbReference>
<evidence type="ECO:0000313" key="3">
    <source>
        <dbReference type="Proteomes" id="UP000267794"/>
    </source>
</evidence>
<dbReference type="AlphaFoldDB" id="A0A2X0R9I0"/>
<dbReference type="Proteomes" id="UP000267794">
    <property type="component" value="Chromosome"/>
</dbReference>
<dbReference type="EMBL" id="OGTV01000125">
    <property type="protein sequence ID" value="SPB27152.1"/>
    <property type="molecule type" value="Genomic_DNA"/>
</dbReference>
<evidence type="ECO:0000313" key="1">
    <source>
        <dbReference type="EMBL" id="AYE61046.1"/>
    </source>
</evidence>
<accession>A0A2X0R9I0</accession>
<proteinExistence type="predicted"/>
<name>A0A2X0R9I0_LACHE</name>
<gene>
    <name evidence="1" type="ORF">BC335_0521</name>
    <name evidence="2" type="ORF">BDKNPLJD_02225</name>
</gene>